<dbReference type="InterPro" id="IPR050249">
    <property type="entry name" value="Pseudomonas-type_ThrB"/>
</dbReference>
<evidence type="ECO:0000256" key="8">
    <source>
        <dbReference type="HAMAP-Rule" id="MF_00301"/>
    </source>
</evidence>
<evidence type="ECO:0000256" key="1">
    <source>
        <dbReference type="ARBA" id="ARBA00022605"/>
    </source>
</evidence>
<dbReference type="GO" id="GO:0004413">
    <property type="term" value="F:homoserine kinase activity"/>
    <property type="evidence" value="ECO:0007669"/>
    <property type="project" value="UniProtKB-UniRule"/>
</dbReference>
<dbReference type="Pfam" id="PF01636">
    <property type="entry name" value="APH"/>
    <property type="match status" value="1"/>
</dbReference>
<dbReference type="InterPro" id="IPR011009">
    <property type="entry name" value="Kinase-like_dom_sf"/>
</dbReference>
<evidence type="ECO:0000256" key="4">
    <source>
        <dbReference type="ARBA" id="ARBA00022741"/>
    </source>
</evidence>
<dbReference type="Gene3D" id="3.90.1200.10">
    <property type="match status" value="1"/>
</dbReference>
<evidence type="ECO:0000256" key="5">
    <source>
        <dbReference type="ARBA" id="ARBA00022777"/>
    </source>
</evidence>
<keyword evidence="3 8" id="KW-0791">Threonine biosynthesis</keyword>
<keyword evidence="6 8" id="KW-0067">ATP-binding</keyword>
<proteinExistence type="inferred from homology"/>
<dbReference type="NCBIfam" id="TIGR00938">
    <property type="entry name" value="thrB_alt"/>
    <property type="match status" value="1"/>
</dbReference>
<evidence type="ECO:0000256" key="7">
    <source>
        <dbReference type="ARBA" id="ARBA00038240"/>
    </source>
</evidence>
<keyword evidence="1 8" id="KW-0028">Amino-acid biosynthesis</keyword>
<dbReference type="EC" id="2.7.1.39" evidence="8 9"/>
<dbReference type="UniPathway" id="UPA00050">
    <property type="reaction ID" value="UER00064"/>
</dbReference>
<protein>
    <recommendedName>
        <fullName evidence="8 9">Homoserine kinase</fullName>
        <shortName evidence="8">HK</shortName>
        <shortName evidence="8">HSK</shortName>
        <ecNumber evidence="8 9">2.7.1.39</ecNumber>
    </recommendedName>
</protein>
<dbReference type="STRING" id="153496.A0U89_08400"/>
<evidence type="ECO:0000256" key="9">
    <source>
        <dbReference type="NCBIfam" id="TIGR00938"/>
    </source>
</evidence>
<evidence type="ECO:0000256" key="6">
    <source>
        <dbReference type="ARBA" id="ARBA00022840"/>
    </source>
</evidence>
<dbReference type="eggNOG" id="COG2334">
    <property type="taxonomic scope" value="Bacteria"/>
</dbReference>
<keyword evidence="4 8" id="KW-0547">Nucleotide-binding</keyword>
<comment type="catalytic activity">
    <reaction evidence="8">
        <text>L-homoserine + ATP = O-phospho-L-homoserine + ADP + H(+)</text>
        <dbReference type="Rhea" id="RHEA:13985"/>
        <dbReference type="ChEBI" id="CHEBI:15378"/>
        <dbReference type="ChEBI" id="CHEBI:30616"/>
        <dbReference type="ChEBI" id="CHEBI:57476"/>
        <dbReference type="ChEBI" id="CHEBI:57590"/>
        <dbReference type="ChEBI" id="CHEBI:456216"/>
        <dbReference type="EC" id="2.7.1.39"/>
    </reaction>
</comment>
<sequence>MAVYTTISPEALKAFMTQYDLGEAISCEGIAEGVENSNYLLATHDGRYILTLYEKRVKAEELPWFLGLMRHLASCALPCPTPVAGRDGESLRSLMERPAAITTFLLGRPVDTITPEICRALGKALADFHELGRDYPAHRPNALGPEAWKPLLVACGETGDKLRPGLTHEVSQAIDDVVAKWPDREKLPYGQIHADLFPDNVFFQGERVSGIIDFYFACTDLFAYDLAICINAWCFPDEQRLEPILLKALLRGYEAGRELSAAERQALSVLSQGAALRFLLTRLYDWGHTSPDALVTRKDPLVYLSRLRTLRGMTEADFHV</sequence>
<evidence type="ECO:0000256" key="2">
    <source>
        <dbReference type="ARBA" id="ARBA00022679"/>
    </source>
</evidence>
<dbReference type="InterPro" id="IPR002575">
    <property type="entry name" value="Aminoglycoside_PTrfase"/>
</dbReference>
<reference evidence="10 11" key="1">
    <citation type="journal article" date="2016" name="Microb. Cell Fact.">
        <title>Dissection of exopolysaccharide biosynthesis in Kozakia baliensis.</title>
        <authorList>
            <person name="Brandt J.U."/>
            <person name="Jakob F."/>
            <person name="Behr J."/>
            <person name="Geissler A.J."/>
            <person name="Vogel R.F."/>
        </authorList>
    </citation>
    <scope>NUCLEOTIDE SEQUENCE [LARGE SCALE GENOMIC DNA]</scope>
    <source>
        <strain evidence="10 11">DSM 14400</strain>
    </source>
</reference>
<accession>A0A1D8UU41</accession>
<comment type="similarity">
    <text evidence="7 8">Belongs to the pseudomonas-type ThrB family.</text>
</comment>
<keyword evidence="11" id="KW-1185">Reference proteome</keyword>
<comment type="pathway">
    <text evidence="8">Amino-acid biosynthesis; L-threonine biosynthesis; L-threonine from L-aspartate: step 4/5.</text>
</comment>
<dbReference type="EMBL" id="CP014674">
    <property type="protein sequence ID" value="AOX17158.1"/>
    <property type="molecule type" value="Genomic_DNA"/>
</dbReference>
<dbReference type="GO" id="GO:0009088">
    <property type="term" value="P:threonine biosynthetic process"/>
    <property type="evidence" value="ECO:0007669"/>
    <property type="project" value="UniProtKB-UniRule"/>
</dbReference>
<keyword evidence="5 8" id="KW-0418">Kinase</keyword>
<dbReference type="GO" id="GO:0005524">
    <property type="term" value="F:ATP binding"/>
    <property type="evidence" value="ECO:0007669"/>
    <property type="project" value="UniProtKB-KW"/>
</dbReference>
<dbReference type="SUPFAM" id="SSF56112">
    <property type="entry name" value="Protein kinase-like (PK-like)"/>
    <property type="match status" value="1"/>
</dbReference>
<dbReference type="PANTHER" id="PTHR21064">
    <property type="entry name" value="AMINOGLYCOSIDE PHOSPHOTRANSFERASE DOMAIN-CONTAINING PROTEIN-RELATED"/>
    <property type="match status" value="1"/>
</dbReference>
<name>A0A1D8UU41_9PROT</name>
<dbReference type="HAMAP" id="MF_00301">
    <property type="entry name" value="Homoser_kinase_2"/>
    <property type="match status" value="1"/>
</dbReference>
<evidence type="ECO:0000313" key="11">
    <source>
        <dbReference type="Proteomes" id="UP000179145"/>
    </source>
</evidence>
<dbReference type="AlphaFoldDB" id="A0A1D8UU41"/>
<keyword evidence="2 8" id="KW-0808">Transferase</keyword>
<dbReference type="RefSeq" id="WP_070402818.1">
    <property type="nucleotide sequence ID" value="NZ_BJVW01000006.1"/>
</dbReference>
<dbReference type="Gene3D" id="3.30.200.20">
    <property type="entry name" value="Phosphorylase Kinase, domain 1"/>
    <property type="match status" value="1"/>
</dbReference>
<dbReference type="InterPro" id="IPR005280">
    <property type="entry name" value="Homoserine_kinase_II"/>
</dbReference>
<dbReference type="PANTHER" id="PTHR21064:SF6">
    <property type="entry name" value="AMINOGLYCOSIDE PHOSPHOTRANSFERASE DOMAIN-CONTAINING PROTEIN"/>
    <property type="match status" value="1"/>
</dbReference>
<gene>
    <name evidence="8" type="primary">thrB</name>
    <name evidence="10" type="ORF">A0U89_08400</name>
</gene>
<dbReference type="CDD" id="cd05153">
    <property type="entry name" value="HomoserineK_II"/>
    <property type="match status" value="1"/>
</dbReference>
<dbReference type="NCBIfam" id="NF003558">
    <property type="entry name" value="PRK05231.1"/>
    <property type="match status" value="1"/>
</dbReference>
<evidence type="ECO:0000313" key="10">
    <source>
        <dbReference type="EMBL" id="AOX17158.1"/>
    </source>
</evidence>
<dbReference type="Proteomes" id="UP000179145">
    <property type="component" value="Chromosome"/>
</dbReference>
<organism evidence="10 11">
    <name type="scientific">Kozakia baliensis</name>
    <dbReference type="NCBI Taxonomy" id="153496"/>
    <lineage>
        <taxon>Bacteria</taxon>
        <taxon>Pseudomonadati</taxon>
        <taxon>Pseudomonadota</taxon>
        <taxon>Alphaproteobacteria</taxon>
        <taxon>Acetobacterales</taxon>
        <taxon>Acetobacteraceae</taxon>
        <taxon>Kozakia</taxon>
    </lineage>
</organism>
<evidence type="ECO:0000256" key="3">
    <source>
        <dbReference type="ARBA" id="ARBA00022697"/>
    </source>
</evidence>
<dbReference type="OrthoDB" id="9777460at2"/>
<dbReference type="KEGG" id="kba:A0U89_08400"/>